<evidence type="ECO:0000256" key="4">
    <source>
        <dbReference type="HAMAP-Rule" id="MF_01365"/>
    </source>
</evidence>
<comment type="subunit">
    <text evidence="4">Part of the 50S ribosomal subunit.</text>
</comment>
<dbReference type="Gene3D" id="3.90.930.12">
    <property type="entry name" value="Ribosomal protein L6, alpha-beta domain"/>
    <property type="match status" value="2"/>
</dbReference>
<dbReference type="GO" id="GO:0002181">
    <property type="term" value="P:cytoplasmic translation"/>
    <property type="evidence" value="ECO:0007669"/>
    <property type="project" value="TreeGrafter"/>
</dbReference>
<dbReference type="GO" id="GO:0022625">
    <property type="term" value="C:cytosolic large ribosomal subunit"/>
    <property type="evidence" value="ECO:0007669"/>
    <property type="project" value="UniProtKB-UniRule"/>
</dbReference>
<dbReference type="AlphaFoldDB" id="A0A2S5RFK9"/>
<dbReference type="PIRSF" id="PIRSF002162">
    <property type="entry name" value="Ribosomal_L6"/>
    <property type="match status" value="1"/>
</dbReference>
<dbReference type="GO" id="GO:0019843">
    <property type="term" value="F:rRNA binding"/>
    <property type="evidence" value="ECO:0007669"/>
    <property type="project" value="UniProtKB-UniRule"/>
</dbReference>
<protein>
    <recommendedName>
        <fullName evidence="4">Large ribosomal subunit protein uL6</fullName>
    </recommendedName>
</protein>
<comment type="caution">
    <text evidence="8">The sequence shown here is derived from an EMBL/GenBank/DDBJ whole genome shotgun (WGS) entry which is preliminary data.</text>
</comment>
<dbReference type="PRINTS" id="PR00059">
    <property type="entry name" value="RIBOSOMALL6"/>
</dbReference>
<evidence type="ECO:0000313" key="8">
    <source>
        <dbReference type="EMBL" id="PPE06077.1"/>
    </source>
</evidence>
<comment type="function">
    <text evidence="4 6">This protein binds to the 23S rRNA, and is important in its secondary structure. It is located near the subunit interface in the base of the L7/L12 stalk, and near the tRNA binding site of the peptidyltransferase center.</text>
</comment>
<dbReference type="InterPro" id="IPR002358">
    <property type="entry name" value="Ribosomal_uL6_CS"/>
</dbReference>
<dbReference type="Proteomes" id="UP000237865">
    <property type="component" value="Unassembled WGS sequence"/>
</dbReference>
<dbReference type="InterPro" id="IPR020040">
    <property type="entry name" value="Ribosomal_uL6_a/b-dom"/>
</dbReference>
<comment type="similarity">
    <text evidence="1 4 5">Belongs to the universal ribosomal protein uL6 family.</text>
</comment>
<evidence type="ECO:0000313" key="9">
    <source>
        <dbReference type="Proteomes" id="UP000237865"/>
    </source>
</evidence>
<dbReference type="PANTHER" id="PTHR11655">
    <property type="entry name" value="60S/50S RIBOSOMAL PROTEIN L6/L9"/>
    <property type="match status" value="1"/>
</dbReference>
<feature type="domain" description="Large ribosomal subunit protein uL6 alpha-beta" evidence="7">
    <location>
        <begin position="11"/>
        <end position="83"/>
    </location>
</feature>
<evidence type="ECO:0000256" key="1">
    <source>
        <dbReference type="ARBA" id="ARBA00009356"/>
    </source>
</evidence>
<keyword evidence="4 6" id="KW-0694">RNA-binding</keyword>
<evidence type="ECO:0000256" key="2">
    <source>
        <dbReference type="ARBA" id="ARBA00022980"/>
    </source>
</evidence>
<dbReference type="RefSeq" id="WP_028126965.1">
    <property type="nucleotide sequence ID" value="NZ_PHNE01000001.1"/>
</dbReference>
<dbReference type="InterPro" id="IPR000702">
    <property type="entry name" value="Ribosomal_uL6-like"/>
</dbReference>
<dbReference type="FunFam" id="3.90.930.12:FF:000001">
    <property type="entry name" value="50S ribosomal protein L6"/>
    <property type="match status" value="1"/>
</dbReference>
<dbReference type="EMBL" id="PHNE01000001">
    <property type="protein sequence ID" value="PPE06077.1"/>
    <property type="molecule type" value="Genomic_DNA"/>
</dbReference>
<keyword evidence="4 6" id="KW-0699">rRNA-binding</keyword>
<evidence type="ECO:0000256" key="3">
    <source>
        <dbReference type="ARBA" id="ARBA00023274"/>
    </source>
</evidence>
<keyword evidence="3 4" id="KW-0687">Ribonucleoprotein</keyword>
<organism evidence="8 9">
    <name type="scientific">Williamsoniiplasma lucivorax</name>
    <dbReference type="NCBI Taxonomy" id="209274"/>
    <lineage>
        <taxon>Bacteria</taxon>
        <taxon>Bacillati</taxon>
        <taxon>Mycoplasmatota</taxon>
        <taxon>Mollicutes</taxon>
        <taxon>Entomoplasmatales</taxon>
        <taxon>Williamsoniiplasma</taxon>
    </lineage>
</organism>
<dbReference type="NCBIfam" id="TIGR03654">
    <property type="entry name" value="L6_bact"/>
    <property type="match status" value="1"/>
</dbReference>
<dbReference type="STRING" id="1399797.GCA_000518285_01812"/>
<proteinExistence type="inferred from homology"/>
<dbReference type="HAMAP" id="MF_01365_B">
    <property type="entry name" value="Ribosomal_uL6_B"/>
    <property type="match status" value="1"/>
</dbReference>
<evidence type="ECO:0000259" key="7">
    <source>
        <dbReference type="Pfam" id="PF00347"/>
    </source>
</evidence>
<dbReference type="InterPro" id="IPR019906">
    <property type="entry name" value="Ribosomal_uL6_bac-type"/>
</dbReference>
<accession>A0A2S5RFK9</accession>
<dbReference type="Pfam" id="PF00347">
    <property type="entry name" value="Ribosomal_L6"/>
    <property type="match status" value="2"/>
</dbReference>
<dbReference type="PANTHER" id="PTHR11655:SF14">
    <property type="entry name" value="LARGE RIBOSOMAL SUBUNIT PROTEIN UL6M"/>
    <property type="match status" value="1"/>
</dbReference>
<sequence length="180" mass="19379">MSRIGNRILTVPAGVEINISENNTVTIKGPKGQLTQQFSPLIKIEVQGTELTTTRANEVKHTKQLHGTTNSLLQGMLTGVSDGFKIELEIIGVGYKANLAGSILNLALGFSHPITFAIPQGITIEVPKPTQVLVSGISKQLVGEVAAKIRAYKKPEPYKGKGIKYKNEHIIRKEGKAAGK</sequence>
<feature type="domain" description="Large ribosomal subunit protein uL6 alpha-beta" evidence="7">
    <location>
        <begin position="91"/>
        <end position="165"/>
    </location>
</feature>
<name>A0A2S5RFK9_9MOLU</name>
<dbReference type="PROSITE" id="PS00525">
    <property type="entry name" value="RIBOSOMAL_L6_1"/>
    <property type="match status" value="1"/>
</dbReference>
<dbReference type="InterPro" id="IPR036789">
    <property type="entry name" value="Ribosomal_uL6-like_a/b-dom_sf"/>
</dbReference>
<reference evidence="8 9" key="1">
    <citation type="submission" date="2017-11" db="EMBL/GenBank/DDBJ databases">
        <title>Genome sequence of Entomoplasma lucivorax PIPN-2 (ATCC 49196).</title>
        <authorList>
            <person name="Lo W.-S."/>
            <person name="Gasparich G.E."/>
            <person name="Kuo C.-H."/>
        </authorList>
    </citation>
    <scope>NUCLEOTIDE SEQUENCE [LARGE SCALE GENOMIC DNA]</scope>
    <source>
        <strain evidence="8 9">PIPN-2</strain>
    </source>
</reference>
<evidence type="ECO:0000256" key="5">
    <source>
        <dbReference type="RuleBase" id="RU003869"/>
    </source>
</evidence>
<gene>
    <name evidence="4 8" type="primary">rplF</name>
    <name evidence="8" type="ORF">ELUCI_v1c03680</name>
</gene>
<evidence type="ECO:0000256" key="6">
    <source>
        <dbReference type="RuleBase" id="RU003870"/>
    </source>
</evidence>
<dbReference type="SUPFAM" id="SSF56053">
    <property type="entry name" value="Ribosomal protein L6"/>
    <property type="match status" value="2"/>
</dbReference>
<dbReference type="GO" id="GO:0003735">
    <property type="term" value="F:structural constituent of ribosome"/>
    <property type="evidence" value="ECO:0007669"/>
    <property type="project" value="UniProtKB-UniRule"/>
</dbReference>
<keyword evidence="2 4" id="KW-0689">Ribosomal protein</keyword>
<keyword evidence="9" id="KW-1185">Reference proteome</keyword>